<keyword evidence="4" id="KW-0560">Oxidoreductase</keyword>
<name>A0ABS5DGR6_9PSEU</name>
<dbReference type="Gene3D" id="3.90.700.10">
    <property type="entry name" value="Succinate dehydrogenase/fumarate reductase flavoprotein, catalytic domain"/>
    <property type="match status" value="1"/>
</dbReference>
<dbReference type="InterPro" id="IPR027477">
    <property type="entry name" value="Succ_DH/fumarate_Rdtase_cat_sf"/>
</dbReference>
<dbReference type="Proteomes" id="UP000674084">
    <property type="component" value="Unassembled WGS sequence"/>
</dbReference>
<keyword evidence="8" id="KW-1185">Reference proteome</keyword>
<evidence type="ECO:0000313" key="8">
    <source>
        <dbReference type="Proteomes" id="UP000674084"/>
    </source>
</evidence>
<feature type="region of interest" description="Disordered" evidence="5">
    <location>
        <begin position="417"/>
        <end position="436"/>
    </location>
</feature>
<keyword evidence="2" id="KW-0285">Flavoprotein</keyword>
<dbReference type="InterPro" id="IPR003953">
    <property type="entry name" value="FAD-dep_OxRdtase_2_FAD-bd"/>
</dbReference>
<evidence type="ECO:0000259" key="6">
    <source>
        <dbReference type="Pfam" id="PF00890"/>
    </source>
</evidence>
<evidence type="ECO:0000256" key="5">
    <source>
        <dbReference type="SAM" id="MobiDB-lite"/>
    </source>
</evidence>
<dbReference type="EMBL" id="JAGPXE010000006">
    <property type="protein sequence ID" value="MBQ0925475.1"/>
    <property type="molecule type" value="Genomic_DNA"/>
</dbReference>
<reference evidence="7 8" key="1">
    <citation type="submission" date="2021-04" db="EMBL/GenBank/DDBJ databases">
        <title>Whole-genome sequencing of Saccharopolyspora endophytica KCTC 19397.</title>
        <authorList>
            <person name="Ay H."/>
            <person name="Saygin H."/>
            <person name="Sahin N."/>
        </authorList>
    </citation>
    <scope>NUCLEOTIDE SEQUENCE [LARGE SCALE GENOMIC DNA]</scope>
    <source>
        <strain evidence="7 8">KCTC 19397</strain>
    </source>
</reference>
<evidence type="ECO:0000256" key="2">
    <source>
        <dbReference type="ARBA" id="ARBA00022630"/>
    </source>
</evidence>
<protein>
    <submittedName>
        <fullName evidence="7">FAD-dependent oxidoreductase</fullName>
    </submittedName>
</protein>
<feature type="domain" description="FAD-dependent oxidoreductase 2 FAD-binding" evidence="6">
    <location>
        <begin position="13"/>
        <end position="511"/>
    </location>
</feature>
<evidence type="ECO:0000256" key="1">
    <source>
        <dbReference type="ARBA" id="ARBA00001974"/>
    </source>
</evidence>
<dbReference type="InterPro" id="IPR036188">
    <property type="entry name" value="FAD/NAD-bd_sf"/>
</dbReference>
<dbReference type="SUPFAM" id="SSF56425">
    <property type="entry name" value="Succinate dehydrogenase/fumarate reductase flavoprotein, catalytic domain"/>
    <property type="match status" value="1"/>
</dbReference>
<comment type="cofactor">
    <cofactor evidence="1">
        <name>FAD</name>
        <dbReference type="ChEBI" id="CHEBI:57692"/>
    </cofactor>
</comment>
<dbReference type="RefSeq" id="WP_210970799.1">
    <property type="nucleotide sequence ID" value="NZ_JAGPXE010000006.1"/>
</dbReference>
<dbReference type="Gene3D" id="3.50.50.60">
    <property type="entry name" value="FAD/NAD(P)-binding domain"/>
    <property type="match status" value="2"/>
</dbReference>
<evidence type="ECO:0000313" key="7">
    <source>
        <dbReference type="EMBL" id="MBQ0925475.1"/>
    </source>
</evidence>
<sequence length="532" mass="55062">MSLLTSSPLARYDVVVIGSGAAGLTAAAASADAGLSTVVLEKAEQLGGTSAVGGGVIWAPGNHLMAEAGFEDSAEAAKAYLHAGSGGRMSAAEIDRYVTTAPEAVRFLSNVGVRMRALARPDYHPEWAGAAAGRGLDQEPFDPNPWPGLAELLRPPTYFPLITMAERDALAGAPIDADLLERRAAAGVRTMGGALVGRLLVAAIERGVHVVAPARVTGLERRDGGWDVTVGNTGFRAASVVLASGGFEWNPALRKAFLPYPITPISAPSNTGDGLVLGLRAGAAVDEMTAVWGVPVLTPPTARYDGMPSGRMGNVEMTLPGSITVTTSGRRFVNEATNYHDLNRAFGAIDPATGHLANSPAFLVFDQRYLDRYPVAGASSAQSWMIRADTLDELARTAGIDQDGLLTTVGAFNENARQGADPAFGRGESDQDRHLGDPAVRPNPCLAPVERAPFYAVPVHAGALGTAGGLATDADGRVLDHAGEPLPGLYAAGNCSATLFRDAYPGGGATLGSAVVRAHRVGRHLARSRVAA</sequence>
<gene>
    <name evidence="7" type="ORF">KBO27_16080</name>
</gene>
<dbReference type="InterPro" id="IPR050315">
    <property type="entry name" value="FAD-oxidoreductase_2"/>
</dbReference>
<accession>A0ABS5DGR6</accession>
<keyword evidence="3" id="KW-0274">FAD</keyword>
<dbReference type="PANTHER" id="PTHR43400:SF10">
    <property type="entry name" value="3-OXOSTEROID 1-DEHYDROGENASE"/>
    <property type="match status" value="1"/>
</dbReference>
<dbReference type="Pfam" id="PF00890">
    <property type="entry name" value="FAD_binding_2"/>
    <property type="match status" value="1"/>
</dbReference>
<organism evidence="7 8">
    <name type="scientific">Saccharopolyspora endophytica</name>
    <dbReference type="NCBI Taxonomy" id="543886"/>
    <lineage>
        <taxon>Bacteria</taxon>
        <taxon>Bacillati</taxon>
        <taxon>Actinomycetota</taxon>
        <taxon>Actinomycetes</taxon>
        <taxon>Pseudonocardiales</taxon>
        <taxon>Pseudonocardiaceae</taxon>
        <taxon>Saccharopolyspora</taxon>
    </lineage>
</organism>
<dbReference type="PANTHER" id="PTHR43400">
    <property type="entry name" value="FUMARATE REDUCTASE"/>
    <property type="match status" value="1"/>
</dbReference>
<proteinExistence type="predicted"/>
<dbReference type="SUPFAM" id="SSF51905">
    <property type="entry name" value="FAD/NAD(P)-binding domain"/>
    <property type="match status" value="1"/>
</dbReference>
<comment type="caution">
    <text evidence="7">The sequence shown here is derived from an EMBL/GenBank/DDBJ whole genome shotgun (WGS) entry which is preliminary data.</text>
</comment>
<feature type="compositionally biased region" description="Basic and acidic residues" evidence="5">
    <location>
        <begin position="427"/>
        <end position="436"/>
    </location>
</feature>
<evidence type="ECO:0000256" key="4">
    <source>
        <dbReference type="ARBA" id="ARBA00023002"/>
    </source>
</evidence>
<evidence type="ECO:0000256" key="3">
    <source>
        <dbReference type="ARBA" id="ARBA00022827"/>
    </source>
</evidence>